<evidence type="ECO:0000256" key="4">
    <source>
        <dbReference type="HAMAP-Rule" id="MF_03188"/>
    </source>
</evidence>
<comment type="function">
    <text evidence="4">S-adenosyl-L-methionine-dependent protein-lysine N-methyltransferase that methylates elongation factor 1-alpha.</text>
</comment>
<evidence type="ECO:0000313" key="8">
    <source>
        <dbReference type="Proteomes" id="UP000224006"/>
    </source>
</evidence>
<feature type="region of interest" description="Disordered" evidence="5">
    <location>
        <begin position="1"/>
        <end position="86"/>
    </location>
</feature>
<name>A0A2A9MQ81_BESBE</name>
<evidence type="ECO:0000259" key="6">
    <source>
        <dbReference type="Pfam" id="PF13649"/>
    </source>
</evidence>
<evidence type="ECO:0000313" key="7">
    <source>
        <dbReference type="EMBL" id="PFH38112.1"/>
    </source>
</evidence>
<dbReference type="GO" id="GO:0016279">
    <property type="term" value="F:protein-lysine N-methyltransferase activity"/>
    <property type="evidence" value="ECO:0007669"/>
    <property type="project" value="UniProtKB-UniRule"/>
</dbReference>
<dbReference type="InterPro" id="IPR026635">
    <property type="entry name" value="Efm4/METTL10"/>
</dbReference>
<comment type="subcellular location">
    <subcellularLocation>
        <location evidence="4">Cytoplasm</location>
    </subcellularLocation>
</comment>
<protein>
    <recommendedName>
        <fullName evidence="4">Protein-lysine N-methyltransferase BESB_004530</fullName>
        <ecNumber evidence="4">2.1.1.-</ecNumber>
    </recommendedName>
</protein>
<feature type="compositionally biased region" description="Acidic residues" evidence="5">
    <location>
        <begin position="104"/>
        <end position="113"/>
    </location>
</feature>
<dbReference type="SUPFAM" id="SSF53335">
    <property type="entry name" value="S-adenosyl-L-methionine-dependent methyltransferases"/>
    <property type="match status" value="1"/>
</dbReference>
<keyword evidence="8" id="KW-1185">Reference proteome</keyword>
<dbReference type="GeneID" id="40305516"/>
<dbReference type="EMBL" id="NWUJ01000001">
    <property type="protein sequence ID" value="PFH38112.1"/>
    <property type="molecule type" value="Genomic_DNA"/>
</dbReference>
<dbReference type="InterPro" id="IPR029063">
    <property type="entry name" value="SAM-dependent_MTases_sf"/>
</dbReference>
<reference evidence="7 8" key="1">
    <citation type="submission" date="2017-09" db="EMBL/GenBank/DDBJ databases">
        <title>Genome sequencing of Besnoitia besnoiti strain Bb-Ger1.</title>
        <authorList>
            <person name="Schares G."/>
            <person name="Venepally P."/>
            <person name="Lorenzi H.A."/>
        </authorList>
    </citation>
    <scope>NUCLEOTIDE SEQUENCE [LARGE SCALE GENOMIC DNA]</scope>
    <source>
        <strain evidence="7 8">Bb-Ger1</strain>
    </source>
</reference>
<dbReference type="HAMAP" id="MF_03188">
    <property type="entry name" value="Methyltr_EFM4"/>
    <property type="match status" value="1"/>
</dbReference>
<keyword evidence="4" id="KW-0963">Cytoplasm</keyword>
<dbReference type="STRING" id="94643.A0A2A9MQ81"/>
<dbReference type="Pfam" id="PF13649">
    <property type="entry name" value="Methyltransf_25"/>
    <property type="match status" value="1"/>
</dbReference>
<gene>
    <name evidence="7" type="ORF">BESB_004530</name>
</gene>
<feature type="region of interest" description="Disordered" evidence="5">
    <location>
        <begin position="104"/>
        <end position="133"/>
    </location>
</feature>
<keyword evidence="2 4" id="KW-0808">Transferase</keyword>
<dbReference type="PANTHER" id="PTHR12843:SF5">
    <property type="entry name" value="EEF1A LYSINE METHYLTRANSFERASE 2"/>
    <property type="match status" value="1"/>
</dbReference>
<evidence type="ECO:0000256" key="3">
    <source>
        <dbReference type="ARBA" id="ARBA00022691"/>
    </source>
</evidence>
<dbReference type="OrthoDB" id="540004at2759"/>
<feature type="domain" description="Methyltransferase" evidence="6">
    <location>
        <begin position="207"/>
        <end position="247"/>
    </location>
</feature>
<dbReference type="PANTHER" id="PTHR12843">
    <property type="entry name" value="PROTEIN-LYSINE N-METHYLTRANSFERASE METTL10"/>
    <property type="match status" value="1"/>
</dbReference>
<dbReference type="CDD" id="cd02440">
    <property type="entry name" value="AdoMet_MTases"/>
    <property type="match status" value="1"/>
</dbReference>
<dbReference type="GO" id="GO:0005737">
    <property type="term" value="C:cytoplasm"/>
    <property type="evidence" value="ECO:0007669"/>
    <property type="project" value="UniProtKB-SubCell"/>
</dbReference>
<proteinExistence type="inferred from homology"/>
<dbReference type="AlphaFoldDB" id="A0A2A9MQ81"/>
<feature type="compositionally biased region" description="Acidic residues" evidence="5">
    <location>
        <begin position="124"/>
        <end position="133"/>
    </location>
</feature>
<dbReference type="Gene3D" id="3.40.50.150">
    <property type="entry name" value="Vaccinia Virus protein VP39"/>
    <property type="match status" value="1"/>
</dbReference>
<dbReference type="RefSeq" id="XP_029222121.1">
    <property type="nucleotide sequence ID" value="XM_029359208.1"/>
</dbReference>
<dbReference type="VEuPathDB" id="ToxoDB:BESB_004530"/>
<feature type="region of interest" description="Disordered" evidence="5">
    <location>
        <begin position="253"/>
        <end position="294"/>
    </location>
</feature>
<dbReference type="EC" id="2.1.1.-" evidence="4"/>
<feature type="compositionally biased region" description="Low complexity" evidence="5">
    <location>
        <begin position="281"/>
        <end position="294"/>
    </location>
</feature>
<sequence length="487" mass="52263">MAGPNTCPVEASLQDADSTAGRKRDFPQESDDLPEADSRFPLSPSEPDASSQRRTANELGTLQADSSAAAAAPESEEEKERVPLPASYAYWEDVYERELHLACEDQEEDDEDSSASAEERIDTDNSETDEGDGEEWFAAQSEAIADWLVASLEEVCSGTKLTAGDHPSRAAAYANFPRATNPRTERSLASDLPERGEMPKTHLEIPILDVGCGNGLFLLRLLRRGCCALAGVDYSAAAIQLARRNVGRLLLRKKGQRGRRQRAVRRGDQTETESPEEGGEAPEPCLDSASAAPASDASRSLPHVCLSLVDLRQVQALKAAKTSSAGARAHEASRSECLLGAGARGCAGCGSSSTSREQRNGADRPPDDGVSSPGRPEGLSGDTLAPLEALPQFSVIHDKGTFDVFYLLKTPEVYVQRIAPLLPAAGLLFLTSCNCTRDELEGFFCRSEQGTGLPLFEVVDQLRHKTFKFGGVEGQVVTTLLLARIGT</sequence>
<comment type="caution">
    <text evidence="7">The sequence shown here is derived from an EMBL/GenBank/DDBJ whole genome shotgun (WGS) entry which is preliminary data.</text>
</comment>
<feature type="compositionally biased region" description="Basic residues" evidence="5">
    <location>
        <begin position="253"/>
        <end position="264"/>
    </location>
</feature>
<keyword evidence="3 4" id="KW-0949">S-adenosyl-L-methionine</keyword>
<feature type="compositionally biased region" description="Polar residues" evidence="5">
    <location>
        <begin position="48"/>
        <end position="65"/>
    </location>
</feature>
<evidence type="ECO:0000256" key="5">
    <source>
        <dbReference type="SAM" id="MobiDB-lite"/>
    </source>
</evidence>
<evidence type="ECO:0000256" key="1">
    <source>
        <dbReference type="ARBA" id="ARBA00022603"/>
    </source>
</evidence>
<feature type="compositionally biased region" description="Acidic residues" evidence="5">
    <location>
        <begin position="270"/>
        <end position="280"/>
    </location>
</feature>
<accession>A0A2A9MQ81</accession>
<organism evidence="7 8">
    <name type="scientific">Besnoitia besnoiti</name>
    <name type="common">Apicomplexan protozoan</name>
    <dbReference type="NCBI Taxonomy" id="94643"/>
    <lineage>
        <taxon>Eukaryota</taxon>
        <taxon>Sar</taxon>
        <taxon>Alveolata</taxon>
        <taxon>Apicomplexa</taxon>
        <taxon>Conoidasida</taxon>
        <taxon>Coccidia</taxon>
        <taxon>Eucoccidiorida</taxon>
        <taxon>Eimeriorina</taxon>
        <taxon>Sarcocystidae</taxon>
        <taxon>Besnoitia</taxon>
    </lineage>
</organism>
<dbReference type="GO" id="GO:0032259">
    <property type="term" value="P:methylation"/>
    <property type="evidence" value="ECO:0007669"/>
    <property type="project" value="UniProtKB-KW"/>
</dbReference>
<dbReference type="InterPro" id="IPR041698">
    <property type="entry name" value="Methyltransf_25"/>
</dbReference>
<dbReference type="KEGG" id="bbes:BESB_004530"/>
<evidence type="ECO:0000256" key="2">
    <source>
        <dbReference type="ARBA" id="ARBA00022679"/>
    </source>
</evidence>
<dbReference type="Proteomes" id="UP000224006">
    <property type="component" value="Chromosome I"/>
</dbReference>
<feature type="compositionally biased region" description="Basic and acidic residues" evidence="5">
    <location>
        <begin position="356"/>
        <end position="367"/>
    </location>
</feature>
<keyword evidence="1 4" id="KW-0489">Methyltransferase</keyword>
<comment type="similarity">
    <text evidence="4">Belongs to the class I-like SAM-binding methyltransferase superfamily. EFM4 family.</text>
</comment>
<feature type="region of interest" description="Disordered" evidence="5">
    <location>
        <begin position="349"/>
        <end position="383"/>
    </location>
</feature>